<feature type="chain" id="PRO_5043166636" description="Tyrosinase copper-binding domain-containing protein" evidence="4">
    <location>
        <begin position="16"/>
        <end position="355"/>
    </location>
</feature>
<evidence type="ECO:0000313" key="6">
    <source>
        <dbReference type="EMBL" id="RLL96934.1"/>
    </source>
</evidence>
<comment type="caution">
    <text evidence="6">The sequence shown here is derived from an EMBL/GenBank/DDBJ whole genome shotgun (WGS) entry which is preliminary data.</text>
</comment>
<reference evidence="6 7" key="1">
    <citation type="submission" date="2018-08" db="EMBL/GenBank/DDBJ databases">
        <title>Draft genome sequences of two Aspergillus turcosus clinical strains isolated from bronchoalveolar lavage fluid: one azole-susceptible and the other azole-resistant.</title>
        <authorList>
            <person name="Parent-Michaud M."/>
            <person name="Dufresne P.J."/>
            <person name="Fournier E."/>
            <person name="Martineau C."/>
            <person name="Moreira S."/>
            <person name="Perkins V."/>
            <person name="De Repentigny L."/>
            <person name="Dufresne S.F."/>
        </authorList>
    </citation>
    <scope>NUCLEOTIDE SEQUENCE [LARGE SCALE GENOMIC DNA]</scope>
    <source>
        <strain evidence="6">HMR AF 1038</strain>
    </source>
</reference>
<keyword evidence="1" id="KW-0479">Metal-binding</keyword>
<evidence type="ECO:0000259" key="5">
    <source>
        <dbReference type="PROSITE" id="PS00497"/>
    </source>
</evidence>
<dbReference type="PRINTS" id="PR00092">
    <property type="entry name" value="TYROSINASE"/>
</dbReference>
<organism evidence="6 7">
    <name type="scientific">Aspergillus turcosus</name>
    <dbReference type="NCBI Taxonomy" id="1245748"/>
    <lineage>
        <taxon>Eukaryota</taxon>
        <taxon>Fungi</taxon>
        <taxon>Dikarya</taxon>
        <taxon>Ascomycota</taxon>
        <taxon>Pezizomycotina</taxon>
        <taxon>Eurotiomycetes</taxon>
        <taxon>Eurotiomycetidae</taxon>
        <taxon>Eurotiales</taxon>
        <taxon>Aspergillaceae</taxon>
        <taxon>Aspergillus</taxon>
        <taxon>Aspergillus subgen. Fumigati</taxon>
    </lineage>
</organism>
<evidence type="ECO:0000256" key="4">
    <source>
        <dbReference type="SAM" id="SignalP"/>
    </source>
</evidence>
<protein>
    <recommendedName>
        <fullName evidence="5">Tyrosinase copper-binding domain-containing protein</fullName>
    </recommendedName>
</protein>
<evidence type="ECO:0000256" key="2">
    <source>
        <dbReference type="ARBA" id="ARBA00023002"/>
    </source>
</evidence>
<dbReference type="PANTHER" id="PTHR11474:SF125">
    <property type="entry name" value="N-ACETYL-6-HYDROXYTRYPTOPHAN OXIDASE IVOB-RELATED"/>
    <property type="match status" value="1"/>
</dbReference>
<dbReference type="PANTHER" id="PTHR11474">
    <property type="entry name" value="TYROSINASE FAMILY MEMBER"/>
    <property type="match status" value="1"/>
</dbReference>
<keyword evidence="2" id="KW-0560">Oxidoreductase</keyword>
<dbReference type="STRING" id="1245748.A0A397H284"/>
<dbReference type="GO" id="GO:0016491">
    <property type="term" value="F:oxidoreductase activity"/>
    <property type="evidence" value="ECO:0007669"/>
    <property type="project" value="UniProtKB-KW"/>
</dbReference>
<sequence length="355" mass="39108">MHLPLLFYMLTLATAIHHTHCTAQSALQRKEWSALSGNERIAYTDAITCLMSKPSIYEPGLVPGSTSYYTDFAAGHANISLSIHQSGTFLSWHREFLHLLESALHDECDYPAQMGLPYWDWPLYTDKPLTESTLFDGSPTSLGGNGVAMQGRPEQILSEPEAAMLNYEIPAGASIPPGLGGSCVVTGPFGTTTVSLGPFPPSYIETGLPDNWTEANPHCLTRDLNDWALRRFNNASRVQSLLSATDIENFQYQLNPIHRGGHVSVGGQLADFYVSPLEPAFFLHHAQIDRLWSLWQGAEEKRRETYNGTSTFQNPPGGTPEVHGGTVISFVPVGESITLDEAKDPMGGRYCYRYV</sequence>
<dbReference type="PROSITE" id="PS00497">
    <property type="entry name" value="TYROSINASE_1"/>
    <property type="match status" value="1"/>
</dbReference>
<accession>A0A397H284</accession>
<evidence type="ECO:0000256" key="3">
    <source>
        <dbReference type="ARBA" id="ARBA00023008"/>
    </source>
</evidence>
<keyword evidence="4" id="KW-0732">Signal</keyword>
<dbReference type="SUPFAM" id="SSF48056">
    <property type="entry name" value="Di-copper centre-containing domain"/>
    <property type="match status" value="1"/>
</dbReference>
<evidence type="ECO:0000256" key="1">
    <source>
        <dbReference type="ARBA" id="ARBA00022723"/>
    </source>
</evidence>
<dbReference type="InterPro" id="IPR002227">
    <property type="entry name" value="Tyrosinase_Cu-bd"/>
</dbReference>
<feature type="domain" description="Tyrosinase copper-binding" evidence="5">
    <location>
        <begin position="84"/>
        <end position="101"/>
    </location>
</feature>
<dbReference type="GO" id="GO:0046872">
    <property type="term" value="F:metal ion binding"/>
    <property type="evidence" value="ECO:0007669"/>
    <property type="project" value="UniProtKB-KW"/>
</dbReference>
<dbReference type="InterPro" id="IPR008922">
    <property type="entry name" value="Di-copper_centre_dom_sf"/>
</dbReference>
<proteinExistence type="predicted"/>
<dbReference type="EMBL" id="NIDN02000094">
    <property type="protein sequence ID" value="RLL96934.1"/>
    <property type="molecule type" value="Genomic_DNA"/>
</dbReference>
<feature type="signal peptide" evidence="4">
    <location>
        <begin position="1"/>
        <end position="15"/>
    </location>
</feature>
<dbReference type="OrthoDB" id="6132182at2759"/>
<evidence type="ECO:0000313" key="7">
    <source>
        <dbReference type="Proteomes" id="UP000215289"/>
    </source>
</evidence>
<name>A0A397H284_9EURO</name>
<dbReference type="Proteomes" id="UP000215289">
    <property type="component" value="Unassembled WGS sequence"/>
</dbReference>
<keyword evidence="3" id="KW-0186">Copper</keyword>
<gene>
    <name evidence="6" type="ORF">CFD26_103946</name>
</gene>
<dbReference type="InterPro" id="IPR050316">
    <property type="entry name" value="Tyrosinase/Hemocyanin"/>
</dbReference>
<dbReference type="AlphaFoldDB" id="A0A397H284"/>
<dbReference type="Gene3D" id="1.10.1280.10">
    <property type="entry name" value="Di-copper center containing domain from catechol oxidase"/>
    <property type="match status" value="1"/>
</dbReference>
<dbReference type="Pfam" id="PF00264">
    <property type="entry name" value="Tyrosinase"/>
    <property type="match status" value="1"/>
</dbReference>
<keyword evidence="7" id="KW-1185">Reference proteome</keyword>